<keyword evidence="2" id="KW-0963">Cytoplasm</keyword>
<dbReference type="InterPro" id="IPR028021">
    <property type="entry name" value="Katanin_C-terminal"/>
</dbReference>
<dbReference type="Pfam" id="PF13925">
    <property type="entry name" value="Katanin_con80"/>
    <property type="match status" value="1"/>
</dbReference>
<dbReference type="Proteomes" id="UP001291926">
    <property type="component" value="Unassembled WGS sequence"/>
</dbReference>
<feature type="domain" description="Katanin p80 subunit C-terminal" evidence="5">
    <location>
        <begin position="260"/>
        <end position="382"/>
    </location>
</feature>
<evidence type="ECO:0000256" key="3">
    <source>
        <dbReference type="ARBA" id="ARBA00023212"/>
    </source>
</evidence>
<feature type="compositionally biased region" description="Polar residues" evidence="4">
    <location>
        <begin position="182"/>
        <end position="191"/>
    </location>
</feature>
<feature type="region of interest" description="Disordered" evidence="4">
    <location>
        <begin position="182"/>
        <end position="245"/>
    </location>
</feature>
<proteinExistence type="predicted"/>
<evidence type="ECO:0000259" key="5">
    <source>
        <dbReference type="Pfam" id="PF13925"/>
    </source>
</evidence>
<organism evidence="6 7">
    <name type="scientific">Penstemon davidsonii</name>
    <dbReference type="NCBI Taxonomy" id="160366"/>
    <lineage>
        <taxon>Eukaryota</taxon>
        <taxon>Viridiplantae</taxon>
        <taxon>Streptophyta</taxon>
        <taxon>Embryophyta</taxon>
        <taxon>Tracheophyta</taxon>
        <taxon>Spermatophyta</taxon>
        <taxon>Magnoliopsida</taxon>
        <taxon>eudicotyledons</taxon>
        <taxon>Gunneridae</taxon>
        <taxon>Pentapetalae</taxon>
        <taxon>asterids</taxon>
        <taxon>lamiids</taxon>
        <taxon>Lamiales</taxon>
        <taxon>Plantaginaceae</taxon>
        <taxon>Cheloneae</taxon>
        <taxon>Penstemon</taxon>
    </lineage>
</organism>
<keyword evidence="7" id="KW-1185">Reference proteome</keyword>
<evidence type="ECO:0000256" key="1">
    <source>
        <dbReference type="ARBA" id="ARBA00004245"/>
    </source>
</evidence>
<name>A0ABR0D4C2_9LAMI</name>
<dbReference type="PANTHER" id="PTHR19845:SF0">
    <property type="entry name" value="KATANIN P80 WD40 REPEAT-CONTAINING SUBUNIT B1"/>
    <property type="match status" value="1"/>
</dbReference>
<sequence>MLFYILIEATATAPSTPQRPSINVQKTTQINSLPVTNAALPKRQSAKVQSSSSISVFNRSDMIPVIVPRNNPRVEQVAESRKEGVQMKTVPLPLQSKTSDLRKYMNVRDNLEMSNVPAQSDTEFRNAMDLSASDRSTTAVTGSVVGAAAAEKKAKDDKLLISGKVNTSAAFDNLARYQNESYQFSGNNENPDTSHLEGQKGGRRHSLVSNWEQKERSSYRSGLTSGNVSGKLTSRGYPLTGESESVSASDEDAIADLMEMHNQFVGSMQSRLAKLQMVLNYWRRQDIKGALSAISKMADHSVVADVISLLAEKTDTVTLDICTCLLPLLSGLVESDTDRHQEIALDMLLKLVRVFGSVIYSSLSASSSVGVDIEAEQRLGSCFILIHL</sequence>
<evidence type="ECO:0000256" key="2">
    <source>
        <dbReference type="ARBA" id="ARBA00022490"/>
    </source>
</evidence>
<dbReference type="EMBL" id="JAYDYQ010002534">
    <property type="protein sequence ID" value="KAK4484126.1"/>
    <property type="molecule type" value="Genomic_DNA"/>
</dbReference>
<feature type="compositionally biased region" description="Polar residues" evidence="4">
    <location>
        <begin position="219"/>
        <end position="232"/>
    </location>
</feature>
<evidence type="ECO:0000256" key="4">
    <source>
        <dbReference type="SAM" id="MobiDB-lite"/>
    </source>
</evidence>
<accession>A0ABR0D4C2</accession>
<evidence type="ECO:0000313" key="6">
    <source>
        <dbReference type="EMBL" id="KAK4484126.1"/>
    </source>
</evidence>
<reference evidence="6 7" key="1">
    <citation type="journal article" date="2023" name="bioRxiv">
        <title>Genome report: Whole genome sequence and annotation of Penstemon davidsonii.</title>
        <authorList>
            <person name="Ostevik K.L."/>
            <person name="Alabady M."/>
            <person name="Zhang M."/>
            <person name="Rausher M.D."/>
        </authorList>
    </citation>
    <scope>NUCLEOTIDE SEQUENCE [LARGE SCALE GENOMIC DNA]</scope>
    <source>
        <strain evidence="6">DNT005</strain>
        <tissue evidence="6">Whole leaf</tissue>
    </source>
</reference>
<protein>
    <recommendedName>
        <fullName evidence="5">Katanin p80 subunit C-terminal domain-containing protein</fullName>
    </recommendedName>
</protein>
<dbReference type="PANTHER" id="PTHR19845">
    <property type="entry name" value="KATANIN P80 SUBUNIT"/>
    <property type="match status" value="1"/>
</dbReference>
<keyword evidence="3" id="KW-0206">Cytoskeleton</keyword>
<evidence type="ECO:0000313" key="7">
    <source>
        <dbReference type="Proteomes" id="UP001291926"/>
    </source>
</evidence>
<comment type="caution">
    <text evidence="6">The sequence shown here is derived from an EMBL/GenBank/DDBJ whole genome shotgun (WGS) entry which is preliminary data.</text>
</comment>
<gene>
    <name evidence="6" type="ORF">RD792_011346</name>
</gene>
<comment type="subcellular location">
    <subcellularLocation>
        <location evidence="1">Cytoplasm</location>
        <location evidence="1">Cytoskeleton</location>
    </subcellularLocation>
</comment>